<dbReference type="PANTHER" id="PTHR46430">
    <property type="entry name" value="PROTEIN SKT5-RELATED"/>
    <property type="match status" value="1"/>
</dbReference>
<dbReference type="SMART" id="SM00671">
    <property type="entry name" value="SEL1"/>
    <property type="match status" value="7"/>
</dbReference>
<sequence length="485" mass="53033">SASSSVSDLHYRSSSVDRSQNTLSNSHHNYLHSRTRSVSSFRAASLTGQASQLAASSMFDLNQSYLTPHLGANASSALMPRIKTIELYRKNAKKSNDPVIQFQFSQYMLQTALLSGTATAASSASEVLSPSSSQDDLNFLSPEVMSPSSSLSQAENSDTKIKAALLKEAIQNLKKLADKGFADAQYLLGDAYASGALGKPDAREAFGYFIMAAKHGHAESSYRVSLCLEEGWGTSKDIRRAHNFLRSSATKGHPGAMFRLGMSCYYGRLNLGHSDNNKLEGAKWLTRASDSANEIFARAPFELAKIYETGYKDLIIMDHQYSVQLYVRSADLHYIPAVAKLGQCYEIGLLGCPQDPALSIHYYTIAALAGDASSMLAMCAWYMVGAEPNLPQNEEEAFEWAKRAAILNWPKAQYAVAYFLENGIGTETDIYEAAGWYRKAAANGDEKAKKRLENQNFNNGATGAPTDKGKVKKKKSAKDKDCIIM</sequence>
<dbReference type="InterPro" id="IPR011990">
    <property type="entry name" value="TPR-like_helical_dom_sf"/>
</dbReference>
<reference evidence="3 4" key="1">
    <citation type="journal article" date="2016" name="Proc. Natl. Acad. Sci. U.S.A.">
        <title>Comparative genomics of biotechnologically important yeasts.</title>
        <authorList>
            <person name="Riley R."/>
            <person name="Haridas S."/>
            <person name="Wolfe K.H."/>
            <person name="Lopes M.R."/>
            <person name="Hittinger C.T."/>
            <person name="Goeker M."/>
            <person name="Salamov A.A."/>
            <person name="Wisecaver J.H."/>
            <person name="Long T.M."/>
            <person name="Calvey C.H."/>
            <person name="Aerts A.L."/>
            <person name="Barry K.W."/>
            <person name="Choi C."/>
            <person name="Clum A."/>
            <person name="Coughlan A.Y."/>
            <person name="Deshpande S."/>
            <person name="Douglass A.P."/>
            <person name="Hanson S.J."/>
            <person name="Klenk H.-P."/>
            <person name="LaButti K.M."/>
            <person name="Lapidus A."/>
            <person name="Lindquist E.A."/>
            <person name="Lipzen A.M."/>
            <person name="Meier-Kolthoff J.P."/>
            <person name="Ohm R.A."/>
            <person name="Otillar R.P."/>
            <person name="Pangilinan J.L."/>
            <person name="Peng Y."/>
            <person name="Rokas A."/>
            <person name="Rosa C.A."/>
            <person name="Scheuner C."/>
            <person name="Sibirny A.A."/>
            <person name="Slot J.C."/>
            <person name="Stielow J.B."/>
            <person name="Sun H."/>
            <person name="Kurtzman C.P."/>
            <person name="Blackwell M."/>
            <person name="Grigoriev I.V."/>
            <person name="Jeffries T.W."/>
        </authorList>
    </citation>
    <scope>NUCLEOTIDE SEQUENCE [LARGE SCALE GENOMIC DNA]</scope>
    <source>
        <strain evidence="3 4">DSM 6958</strain>
    </source>
</reference>
<dbReference type="AlphaFoldDB" id="A0A1E3PKW7"/>
<dbReference type="PANTHER" id="PTHR46430:SF1">
    <property type="entry name" value="CHITIN SYNTHASE REGULATOR SKT5-RELATED"/>
    <property type="match status" value="1"/>
</dbReference>
<dbReference type="STRING" id="857566.A0A1E3PKW7"/>
<feature type="non-terminal residue" evidence="3">
    <location>
        <position position="485"/>
    </location>
</feature>
<dbReference type="SUPFAM" id="SSF81901">
    <property type="entry name" value="HCP-like"/>
    <property type="match status" value="1"/>
</dbReference>
<feature type="region of interest" description="Disordered" evidence="2">
    <location>
        <begin position="454"/>
        <end position="485"/>
    </location>
</feature>
<accession>A0A1E3PKW7</accession>
<keyword evidence="1" id="KW-0677">Repeat</keyword>
<evidence type="ECO:0000256" key="1">
    <source>
        <dbReference type="ARBA" id="ARBA00022737"/>
    </source>
</evidence>
<organism evidence="3 4">
    <name type="scientific">Nadsonia fulvescens var. elongata DSM 6958</name>
    <dbReference type="NCBI Taxonomy" id="857566"/>
    <lineage>
        <taxon>Eukaryota</taxon>
        <taxon>Fungi</taxon>
        <taxon>Dikarya</taxon>
        <taxon>Ascomycota</taxon>
        <taxon>Saccharomycotina</taxon>
        <taxon>Dipodascomycetes</taxon>
        <taxon>Dipodascales</taxon>
        <taxon>Dipodascales incertae sedis</taxon>
        <taxon>Nadsonia</taxon>
    </lineage>
</organism>
<evidence type="ECO:0000256" key="2">
    <source>
        <dbReference type="SAM" id="MobiDB-lite"/>
    </source>
</evidence>
<proteinExistence type="predicted"/>
<dbReference type="InterPro" id="IPR051726">
    <property type="entry name" value="Chitin_Synth_Reg"/>
</dbReference>
<dbReference type="InterPro" id="IPR006597">
    <property type="entry name" value="Sel1-like"/>
</dbReference>
<feature type="region of interest" description="Disordered" evidence="2">
    <location>
        <begin position="1"/>
        <end position="29"/>
    </location>
</feature>
<name>A0A1E3PKW7_9ASCO</name>
<dbReference type="EMBL" id="KV454409">
    <property type="protein sequence ID" value="ODQ66079.1"/>
    <property type="molecule type" value="Genomic_DNA"/>
</dbReference>
<feature type="compositionally biased region" description="Polar residues" evidence="2">
    <location>
        <begin position="1"/>
        <end position="28"/>
    </location>
</feature>
<feature type="non-terminal residue" evidence="3">
    <location>
        <position position="1"/>
    </location>
</feature>
<dbReference type="Proteomes" id="UP000095009">
    <property type="component" value="Unassembled WGS sequence"/>
</dbReference>
<dbReference type="Gene3D" id="1.25.40.10">
    <property type="entry name" value="Tetratricopeptide repeat domain"/>
    <property type="match status" value="1"/>
</dbReference>
<evidence type="ECO:0000313" key="3">
    <source>
        <dbReference type="EMBL" id="ODQ66079.1"/>
    </source>
</evidence>
<dbReference type="Pfam" id="PF08238">
    <property type="entry name" value="Sel1"/>
    <property type="match status" value="7"/>
</dbReference>
<evidence type="ECO:0000313" key="4">
    <source>
        <dbReference type="Proteomes" id="UP000095009"/>
    </source>
</evidence>
<keyword evidence="4" id="KW-1185">Reference proteome</keyword>
<protein>
    <submittedName>
        <fullName evidence="3">HCP-like protein</fullName>
    </submittedName>
</protein>
<dbReference type="OrthoDB" id="272077at2759"/>
<gene>
    <name evidence="3" type="ORF">NADFUDRAFT_5981</name>
</gene>